<sequence length="1448" mass="154765">MLTLRIASIECTDLFVAAPDGSAEEPRQVLQVRVKGARSGRDVTVTVRGGAEGSLTAPAGHEVLEVPVRCAEPPGTEVPVEVEAVVGRRRATARATITVAEPGWTMYMVSHFHYDPVWWNTQAGYTVAWNDQKHAQRHRSGFQHAGFDLVRAHLDLARRDPDYCFVLAELDYLKPYWDAFPEDRDALRRLLAEGRLELMGGLYNEPNTNLTGAETTIRNAVHGLGFQQDVIGGDPATAWQLDVFGHDPQFPGLMAAAGLTSSSWARGPFHQWGPNMTPHGPRPKDADTEGMQFASEFDWVAPSGESLLTHYMAGHYSAGWKLDSCGSLREAEDAALRLFRILSKAAATKNVLLPVGTDYTPPNRWATAIHRDWNARYVWPRIVCGLPRDFFAAVRAELAASGRRLTPQTRDMNPIYTGKDVSYIDTKLAQRATENLLVDAEKFATLACLLGDAAYPEAALDKAWRHLVYGAHHDGITGSESDQVYLDLLAGWREAWDLASTVHGNALEHLTTRIDTASLASPQVLTVFNPSSWARTDLVRFTAPPSFDGLVDADGRAVPTLREPGGVGPDTLTFLARDVPSLGHRSYRLTLDASDASDGTTGSAPESWQARAGASIANEFHELTVAPERGGTVSSLRERATDRELIAPGAVGNELLVYDEYPAHPDFHEGPWHLVPTGRYDGSAAHPAESVVAEECPLGERITVRGKVGPAAYTQRLTLWHGLDRVDCETRLDDWTGSDQLVRLRWPCPVPGALPVSEVADAVIGRGFAHPDVDVAVHPWTLDNPAHQWFGLSSAARVVLTGTDGAAVGARALGVAEIVAPDEAGAASLGRELSVALVRAGVTATCSVADGHRYGVPALDSNLPDVRISIGGPEVNSFTAAVLDAAGPAHADELKRQLAADGHALVWVPARKPLASTWLPGADLTAPLDLPVLVLAGASGGDGVELEAAVTRVVADLRDARIEVRQAAELCGGTDIEFEDRTVALLNRGMPGFAVDVRGRLHISLLRSCTGWPSGVWIDPPKRTAPDGSGFQLQHWTHTFAYALASGAGDWRATGMVARAHDFNHPLTAVLTDAHADGSSELLPHTASLVAVEPAGQVVLTALKATGNPLATGRSGGADPVNSGFTARFYEAHGRDAETRLTVPVPLASAAHADLVERPGAAVDVAPDGTVTTAVGPNGVQTVLLTTTPQEREATTVLAPEHEPAQPVFTRYWLHNRGPAPLGNLPVSVHLEAAPTDPDGASTTLRVTVASDLVDSAAEVALRLVAPEGWQVAPSDRPVWLAPGDWTEIEATLTPPAPPAKPGPGPHLVRAQLDHDGQTVEDVLFVDGSGHPVTVDNDTLTVELDTKRLALRPGGSATLTATLHNSAPFAIHGECQAVSPWGTWSAISPATQGFSVPAHGSAQVRVEVTAPGEARGDRQGQWWVLLKTMWFGHIGYSPAFRLQVGEQP</sequence>
<dbReference type="SMART" id="SM00872">
    <property type="entry name" value="Alpha-mann_mid"/>
    <property type="match status" value="1"/>
</dbReference>
<dbReference type="InterPro" id="IPR011013">
    <property type="entry name" value="Gal_mutarotase_sf_dom"/>
</dbReference>
<dbReference type="Pfam" id="PF10633">
    <property type="entry name" value="NPCBM_assoc"/>
    <property type="match status" value="1"/>
</dbReference>
<evidence type="ECO:0000256" key="2">
    <source>
        <dbReference type="ARBA" id="ARBA00022723"/>
    </source>
</evidence>
<dbReference type="SUPFAM" id="SSF88688">
    <property type="entry name" value="Families 57/38 glycoside transferase middle domain"/>
    <property type="match status" value="1"/>
</dbReference>
<dbReference type="Gene3D" id="2.70.98.30">
    <property type="entry name" value="Golgi alpha-mannosidase II, domain 4"/>
    <property type="match status" value="2"/>
</dbReference>
<feature type="domain" description="Glycoside hydrolase family 38 central" evidence="5">
    <location>
        <begin position="421"/>
        <end position="492"/>
    </location>
</feature>
<keyword evidence="3" id="KW-0378">Hydrolase</keyword>
<proteinExistence type="inferred from homology"/>
<dbReference type="InterPro" id="IPR037094">
    <property type="entry name" value="Glyco_hydro_38_cen_sf"/>
</dbReference>
<evidence type="ECO:0000256" key="3">
    <source>
        <dbReference type="ARBA" id="ARBA00022801"/>
    </source>
</evidence>
<dbReference type="InterPro" id="IPR000602">
    <property type="entry name" value="Glyco_hydro_38_N"/>
</dbReference>
<dbReference type="PANTHER" id="PTHR46017">
    <property type="entry name" value="ALPHA-MANNOSIDASE 2C1"/>
    <property type="match status" value="1"/>
</dbReference>
<dbReference type="InterPro" id="IPR011682">
    <property type="entry name" value="Glyco_hydro_38_C"/>
</dbReference>
<name>A0A931FEU3_9ACTN</name>
<dbReference type="PANTHER" id="PTHR46017:SF1">
    <property type="entry name" value="ALPHA-MANNOSIDASE 2C1"/>
    <property type="match status" value="1"/>
</dbReference>
<dbReference type="GO" id="GO:0009313">
    <property type="term" value="P:oligosaccharide catabolic process"/>
    <property type="evidence" value="ECO:0007669"/>
    <property type="project" value="TreeGrafter"/>
</dbReference>
<dbReference type="Gene3D" id="3.20.110.10">
    <property type="entry name" value="Glycoside hydrolase 38, N terminal domain"/>
    <property type="match status" value="1"/>
</dbReference>
<reference evidence="6" key="1">
    <citation type="submission" date="2020-11" db="EMBL/GenBank/DDBJ databases">
        <title>Isolation and identification of active actinomycetes.</title>
        <authorList>
            <person name="Yu B."/>
        </authorList>
    </citation>
    <scope>NUCLEOTIDE SEQUENCE</scope>
    <source>
        <strain evidence="6">NEAU-YB345</strain>
    </source>
</reference>
<evidence type="ECO:0000256" key="4">
    <source>
        <dbReference type="ARBA" id="ARBA00023295"/>
    </source>
</evidence>
<dbReference type="CDD" id="cd10786">
    <property type="entry name" value="GH38N_AMII_like"/>
    <property type="match status" value="1"/>
</dbReference>
<dbReference type="Pfam" id="PF09261">
    <property type="entry name" value="Alpha-mann_mid"/>
    <property type="match status" value="1"/>
</dbReference>
<dbReference type="Gene3D" id="1.20.1270.50">
    <property type="entry name" value="Glycoside hydrolase family 38, central domain"/>
    <property type="match status" value="1"/>
</dbReference>
<dbReference type="SUPFAM" id="SSF74650">
    <property type="entry name" value="Galactose mutarotase-like"/>
    <property type="match status" value="2"/>
</dbReference>
<dbReference type="InterPro" id="IPR027291">
    <property type="entry name" value="Glyco_hydro_38_N_sf"/>
</dbReference>
<dbReference type="SUPFAM" id="SSF88713">
    <property type="entry name" value="Glycoside hydrolase/deacetylase"/>
    <property type="match status" value="1"/>
</dbReference>
<evidence type="ECO:0000313" key="6">
    <source>
        <dbReference type="EMBL" id="MBF9069605.1"/>
    </source>
</evidence>
<keyword evidence="7" id="KW-1185">Reference proteome</keyword>
<dbReference type="GO" id="GO:0004559">
    <property type="term" value="F:alpha-mannosidase activity"/>
    <property type="evidence" value="ECO:0007669"/>
    <property type="project" value="InterPro"/>
</dbReference>
<dbReference type="InterPro" id="IPR018905">
    <property type="entry name" value="A-galactase_NEW3"/>
</dbReference>
<dbReference type="GO" id="GO:0006013">
    <property type="term" value="P:mannose metabolic process"/>
    <property type="evidence" value="ECO:0007669"/>
    <property type="project" value="InterPro"/>
</dbReference>
<dbReference type="Proteomes" id="UP000657385">
    <property type="component" value="Unassembled WGS sequence"/>
</dbReference>
<dbReference type="InterPro" id="IPR015341">
    <property type="entry name" value="Glyco_hydro_38_cen"/>
</dbReference>
<organism evidence="6 7">
    <name type="scientific">Streptacidiphilus fuscans</name>
    <dbReference type="NCBI Taxonomy" id="2789292"/>
    <lineage>
        <taxon>Bacteria</taxon>
        <taxon>Bacillati</taxon>
        <taxon>Actinomycetota</taxon>
        <taxon>Actinomycetes</taxon>
        <taxon>Kitasatosporales</taxon>
        <taxon>Streptomycetaceae</taxon>
        <taxon>Streptacidiphilus</taxon>
    </lineage>
</organism>
<comment type="similarity">
    <text evidence="1">Belongs to the glycosyl hydrolase 38 family.</text>
</comment>
<dbReference type="Pfam" id="PF01074">
    <property type="entry name" value="Glyco_hydro_38N"/>
    <property type="match status" value="1"/>
</dbReference>
<evidence type="ECO:0000256" key="1">
    <source>
        <dbReference type="ARBA" id="ARBA00009792"/>
    </source>
</evidence>
<dbReference type="Pfam" id="PF07748">
    <property type="entry name" value="Glyco_hydro_38C"/>
    <property type="match status" value="1"/>
</dbReference>
<accession>A0A931FEU3</accession>
<dbReference type="GO" id="GO:0030246">
    <property type="term" value="F:carbohydrate binding"/>
    <property type="evidence" value="ECO:0007669"/>
    <property type="project" value="InterPro"/>
</dbReference>
<gene>
    <name evidence="6" type="ORF">I2501_16395</name>
</gene>
<dbReference type="EMBL" id="JADPRT010000006">
    <property type="protein sequence ID" value="MBF9069605.1"/>
    <property type="molecule type" value="Genomic_DNA"/>
</dbReference>
<comment type="caution">
    <text evidence="6">The sequence shown here is derived from an EMBL/GenBank/DDBJ whole genome shotgun (WGS) entry which is preliminary data.</text>
</comment>
<keyword evidence="4" id="KW-0326">Glycosidase</keyword>
<protein>
    <recommendedName>
        <fullName evidence="5">Glycoside hydrolase family 38 central domain-containing protein</fullName>
    </recommendedName>
</protein>
<dbReference type="InterPro" id="IPR028995">
    <property type="entry name" value="Glyco_hydro_57/38_cen_sf"/>
</dbReference>
<keyword evidence="2" id="KW-0479">Metal-binding</keyword>
<evidence type="ECO:0000313" key="7">
    <source>
        <dbReference type="Proteomes" id="UP000657385"/>
    </source>
</evidence>
<dbReference type="GO" id="GO:0046872">
    <property type="term" value="F:metal ion binding"/>
    <property type="evidence" value="ECO:0007669"/>
    <property type="project" value="UniProtKB-KW"/>
</dbReference>
<evidence type="ECO:0000259" key="5">
    <source>
        <dbReference type="SMART" id="SM00872"/>
    </source>
</evidence>
<dbReference type="InterPro" id="IPR011330">
    <property type="entry name" value="Glyco_hydro/deAcase_b/a-brl"/>
</dbReference>